<feature type="binding site" evidence="15">
    <location>
        <position position="43"/>
    </location>
    <ligand>
        <name>ATP</name>
        <dbReference type="ChEBI" id="CHEBI:30616"/>
    </ligand>
</feature>
<evidence type="ECO:0000256" key="6">
    <source>
        <dbReference type="ARBA" id="ARBA00022553"/>
    </source>
</evidence>
<name>Q8WQU6_STRPU</name>
<dbReference type="InterPro" id="IPR008271">
    <property type="entry name" value="Ser/Thr_kinase_AS"/>
</dbReference>
<feature type="region of interest" description="Disordered" evidence="17">
    <location>
        <begin position="302"/>
        <end position="373"/>
    </location>
</feature>
<dbReference type="AlphaFoldDB" id="Q8WQU6"/>
<dbReference type="InterPro" id="IPR000719">
    <property type="entry name" value="Prot_kinase_dom"/>
</dbReference>
<dbReference type="GeneID" id="373289"/>
<accession>Q8WQU6</accession>
<dbReference type="Gene3D" id="1.10.510.10">
    <property type="entry name" value="Transferase(Phosphotransferase) domain 1"/>
    <property type="match status" value="1"/>
</dbReference>
<keyword evidence="21" id="KW-1185">Reference proteome</keyword>
<reference evidence="21" key="2">
    <citation type="submission" date="2015-02" db="EMBL/GenBank/DDBJ databases">
        <title>Genome sequencing for Strongylocentrotus purpuratus.</title>
        <authorList>
            <person name="Murali S."/>
            <person name="Liu Y."/>
            <person name="Vee V."/>
            <person name="English A."/>
            <person name="Wang M."/>
            <person name="Skinner E."/>
            <person name="Han Y."/>
            <person name="Muzny D.M."/>
            <person name="Worley K.C."/>
            <person name="Gibbs R.A."/>
        </authorList>
    </citation>
    <scope>NUCLEOTIDE SEQUENCE</scope>
</reference>
<reference evidence="20" key="3">
    <citation type="submission" date="2021-01" db="UniProtKB">
        <authorList>
            <consortium name="EnsemblMetazoa"/>
        </authorList>
    </citation>
    <scope>IDENTIFICATION</scope>
</reference>
<dbReference type="RefSeq" id="NP_999689.1">
    <property type="nucleotide sequence ID" value="NM_214524.1"/>
</dbReference>
<dbReference type="SMART" id="SM00220">
    <property type="entry name" value="S_TKc"/>
    <property type="match status" value="1"/>
</dbReference>
<keyword evidence="9 15" id="KW-0547">Nucleotide-binding</keyword>
<keyword evidence="5 16" id="KW-0723">Serine/threonine-protein kinase</keyword>
<keyword evidence="12" id="KW-0131">Cell cycle</keyword>
<dbReference type="InterPro" id="IPR011009">
    <property type="entry name" value="Kinase-like_dom_sf"/>
</dbReference>
<comment type="catalytic activity">
    <reaction evidence="13">
        <text>L-threonyl-[protein] + ATP = O-phospho-L-threonyl-[protein] + ADP + H(+)</text>
        <dbReference type="Rhea" id="RHEA:46608"/>
        <dbReference type="Rhea" id="RHEA-COMP:11060"/>
        <dbReference type="Rhea" id="RHEA-COMP:11605"/>
        <dbReference type="ChEBI" id="CHEBI:15378"/>
        <dbReference type="ChEBI" id="CHEBI:30013"/>
        <dbReference type="ChEBI" id="CHEBI:30616"/>
        <dbReference type="ChEBI" id="CHEBI:61977"/>
        <dbReference type="ChEBI" id="CHEBI:456216"/>
        <dbReference type="EC" id="2.7.11.22"/>
    </reaction>
</comment>
<evidence type="ECO:0000256" key="8">
    <source>
        <dbReference type="ARBA" id="ARBA00022679"/>
    </source>
</evidence>
<dbReference type="KEGG" id="spu:373289"/>
<dbReference type="HOGENOM" id="CLU_734854_0_0_1"/>
<dbReference type="EMBL" id="AY044637">
    <property type="protein sequence ID" value="AAK95392.1"/>
    <property type="molecule type" value="mRNA"/>
</dbReference>
<dbReference type="CDD" id="cd07838">
    <property type="entry name" value="STKc_CDK4_6_like"/>
    <property type="match status" value="1"/>
</dbReference>
<evidence type="ECO:0000256" key="13">
    <source>
        <dbReference type="ARBA" id="ARBA00047811"/>
    </source>
</evidence>
<dbReference type="GO" id="GO:0051301">
    <property type="term" value="P:cell division"/>
    <property type="evidence" value="ECO:0007669"/>
    <property type="project" value="UniProtKB-KW"/>
</dbReference>
<keyword evidence="4" id="KW-0963">Cytoplasm</keyword>
<dbReference type="GO" id="GO:0005524">
    <property type="term" value="F:ATP binding"/>
    <property type="evidence" value="ECO:0007669"/>
    <property type="project" value="UniProtKB-UniRule"/>
</dbReference>
<evidence type="ECO:0000256" key="5">
    <source>
        <dbReference type="ARBA" id="ARBA00022527"/>
    </source>
</evidence>
<evidence type="ECO:0000256" key="17">
    <source>
        <dbReference type="SAM" id="MobiDB-lite"/>
    </source>
</evidence>
<dbReference type="PROSITE" id="PS00108">
    <property type="entry name" value="PROTEIN_KINASE_ST"/>
    <property type="match status" value="1"/>
</dbReference>
<dbReference type="FunFam" id="1.10.510.10:FF:000205">
    <property type="entry name" value="Cyclin-dependent kinase 6"/>
    <property type="match status" value="1"/>
</dbReference>
<dbReference type="FunFam" id="3.30.200.20:FF:000124">
    <property type="entry name" value="Cyclin-dependent kinase 4"/>
    <property type="match status" value="1"/>
</dbReference>
<evidence type="ECO:0000259" key="18">
    <source>
        <dbReference type="PROSITE" id="PS50011"/>
    </source>
</evidence>
<dbReference type="Pfam" id="PF00069">
    <property type="entry name" value="Pkinase"/>
    <property type="match status" value="1"/>
</dbReference>
<evidence type="ECO:0000313" key="21">
    <source>
        <dbReference type="Proteomes" id="UP000007110"/>
    </source>
</evidence>
<feature type="domain" description="Protein kinase" evidence="18">
    <location>
        <begin position="14"/>
        <end position="300"/>
    </location>
</feature>
<evidence type="ECO:0000256" key="9">
    <source>
        <dbReference type="ARBA" id="ARBA00022741"/>
    </source>
</evidence>
<evidence type="ECO:0000256" key="1">
    <source>
        <dbReference type="ARBA" id="ARBA00004496"/>
    </source>
</evidence>
<dbReference type="GO" id="GO:0004693">
    <property type="term" value="F:cyclin-dependent protein serine/threonine kinase activity"/>
    <property type="evidence" value="ECO:0007669"/>
    <property type="project" value="UniProtKB-EC"/>
</dbReference>
<comment type="catalytic activity">
    <reaction evidence="14">
        <text>L-seryl-[protein] + ATP = O-phospho-L-seryl-[protein] + ADP + H(+)</text>
        <dbReference type="Rhea" id="RHEA:17989"/>
        <dbReference type="Rhea" id="RHEA-COMP:9863"/>
        <dbReference type="Rhea" id="RHEA-COMP:11604"/>
        <dbReference type="ChEBI" id="CHEBI:15378"/>
        <dbReference type="ChEBI" id="CHEBI:29999"/>
        <dbReference type="ChEBI" id="CHEBI:30616"/>
        <dbReference type="ChEBI" id="CHEBI:83421"/>
        <dbReference type="ChEBI" id="CHEBI:456216"/>
        <dbReference type="EC" id="2.7.11.22"/>
    </reaction>
</comment>
<evidence type="ECO:0000256" key="12">
    <source>
        <dbReference type="ARBA" id="ARBA00023306"/>
    </source>
</evidence>
<evidence type="ECO:0000313" key="20">
    <source>
        <dbReference type="EnsemblMetazoa" id="NP_999689"/>
    </source>
</evidence>
<evidence type="ECO:0000256" key="11">
    <source>
        <dbReference type="ARBA" id="ARBA00022840"/>
    </source>
</evidence>
<keyword evidence="11 15" id="KW-0067">ATP-binding</keyword>
<evidence type="ECO:0000256" key="2">
    <source>
        <dbReference type="ARBA" id="ARBA00006485"/>
    </source>
</evidence>
<dbReference type="OrthoDB" id="1732493at2759"/>
<evidence type="ECO:0000256" key="15">
    <source>
        <dbReference type="PROSITE-ProRule" id="PRU10141"/>
    </source>
</evidence>
<dbReference type="GO" id="GO:0005737">
    <property type="term" value="C:cytoplasm"/>
    <property type="evidence" value="ECO:0007669"/>
    <property type="project" value="UniProtKB-SubCell"/>
</dbReference>
<reference evidence="19" key="1">
    <citation type="journal article" date="2002" name="Mol. Cell. Biol.">
        <title>Cyclin D and cdk4 are required for normal development beyond the blastula stage in sea urchin embryos.</title>
        <authorList>
            <person name="Moore J.C."/>
            <person name="Sumerel J.L."/>
            <person name="Schnackenberg B.J."/>
            <person name="Nichols J.A."/>
            <person name="Wikramanayake A."/>
            <person name="Wessel G.M."/>
            <person name="Marzluff W.F."/>
        </authorList>
    </citation>
    <scope>NUCLEOTIDE SEQUENCE</scope>
</reference>
<dbReference type="CTD" id="1019"/>
<dbReference type="PANTHER" id="PTHR24056:SF472">
    <property type="entry name" value="CYCLIN-DEPENDENT KINASE 4, ISOFORM A"/>
    <property type="match status" value="1"/>
</dbReference>
<dbReference type="OMA" id="IMDYCTS"/>
<dbReference type="PROSITE" id="PS50011">
    <property type="entry name" value="PROTEIN_KINASE_DOM"/>
    <property type="match status" value="1"/>
</dbReference>
<gene>
    <name evidence="19" type="primary">cdk4</name>
</gene>
<keyword evidence="6" id="KW-0597">Phosphoprotein</keyword>
<feature type="compositionally biased region" description="Acidic residues" evidence="17">
    <location>
        <begin position="302"/>
        <end position="329"/>
    </location>
</feature>
<feature type="compositionally biased region" description="Low complexity" evidence="17">
    <location>
        <begin position="336"/>
        <end position="366"/>
    </location>
</feature>
<keyword evidence="10 19" id="KW-0418">Kinase</keyword>
<dbReference type="InterPro" id="IPR050108">
    <property type="entry name" value="CDK"/>
</dbReference>
<evidence type="ECO:0000256" key="14">
    <source>
        <dbReference type="ARBA" id="ARBA00048367"/>
    </source>
</evidence>
<evidence type="ECO:0000256" key="7">
    <source>
        <dbReference type="ARBA" id="ARBA00022618"/>
    </source>
</evidence>
<sequence>MASSVPSRSTPERYVQAAEIGSGAYGIVYKARDTETGHFVALKSVRIPIGEEGMPVSTIREISLLRHLCQLDHPNIVKLLDVCDVMDVGRSEMMLTLVFELVDQDLAQYLEKCPPPGLSSCTIKFLMHQLLSGVEYLHSHRVTHRDLKPQNILVASDKKLKLTDFGLSRVYSFQMALTPVVVTMWYRAPEVLLQASYATPVDMWSVGCIFAELYRRRPLFRGQSDKDQLHKIFEVIGLPPEDQWPDVALPWSSFRQTGQRSFLDLVQEICNQGLDLLERMLCFNPDHRMTAEQGLLHGFFGDEEEDDEEDDDTEVEDDDDEEDEDDEGVDVGQERSQSASTSSMSQATDDSGSHSQFFSDSSQSQDVTPTNKR</sequence>
<dbReference type="EC" id="2.7.11.22" evidence="3"/>
<evidence type="ECO:0000313" key="19">
    <source>
        <dbReference type="EMBL" id="AAK95392.1"/>
    </source>
</evidence>
<keyword evidence="8" id="KW-0808">Transferase</keyword>
<proteinExistence type="evidence at transcript level"/>
<organism evidence="19">
    <name type="scientific">Strongylocentrotus purpuratus</name>
    <name type="common">Purple sea urchin</name>
    <dbReference type="NCBI Taxonomy" id="7668"/>
    <lineage>
        <taxon>Eukaryota</taxon>
        <taxon>Metazoa</taxon>
        <taxon>Echinodermata</taxon>
        <taxon>Eleutherozoa</taxon>
        <taxon>Echinozoa</taxon>
        <taxon>Echinoidea</taxon>
        <taxon>Euechinoidea</taxon>
        <taxon>Echinacea</taxon>
        <taxon>Camarodonta</taxon>
        <taxon>Echinidea</taxon>
        <taxon>Strongylocentrotidae</taxon>
        <taxon>Strongylocentrotus</taxon>
    </lineage>
</organism>
<evidence type="ECO:0000256" key="4">
    <source>
        <dbReference type="ARBA" id="ARBA00022490"/>
    </source>
</evidence>
<protein>
    <recommendedName>
        <fullName evidence="3">cyclin-dependent kinase</fullName>
        <ecNumber evidence="3">2.7.11.22</ecNumber>
    </recommendedName>
</protein>
<dbReference type="Proteomes" id="UP000007110">
    <property type="component" value="Unassembled WGS sequence"/>
</dbReference>
<comment type="subcellular location">
    <subcellularLocation>
        <location evidence="1">Cytoplasm</location>
    </subcellularLocation>
</comment>
<dbReference type="PANTHER" id="PTHR24056">
    <property type="entry name" value="CELL DIVISION PROTEIN KINASE"/>
    <property type="match status" value="1"/>
</dbReference>
<dbReference type="PROSITE" id="PS00107">
    <property type="entry name" value="PROTEIN_KINASE_ATP"/>
    <property type="match status" value="1"/>
</dbReference>
<dbReference type="EnsemblMetazoa" id="NM_214524">
    <property type="protein sequence ID" value="NP_999689"/>
    <property type="gene ID" value="GeneID_373289"/>
</dbReference>
<keyword evidence="7" id="KW-0132">Cell division</keyword>
<evidence type="ECO:0000256" key="16">
    <source>
        <dbReference type="RuleBase" id="RU000304"/>
    </source>
</evidence>
<comment type="similarity">
    <text evidence="2">Belongs to the protein kinase superfamily. CMGC Ser/Thr protein kinase family. CDC2/CDKX subfamily.</text>
</comment>
<dbReference type="InterPro" id="IPR017441">
    <property type="entry name" value="Protein_kinase_ATP_BS"/>
</dbReference>
<dbReference type="SUPFAM" id="SSF56112">
    <property type="entry name" value="Protein kinase-like (PK-like)"/>
    <property type="match status" value="1"/>
</dbReference>
<dbReference type="Gene3D" id="3.30.200.20">
    <property type="entry name" value="Phosphorylase Kinase, domain 1"/>
    <property type="match status" value="1"/>
</dbReference>
<evidence type="ECO:0000256" key="10">
    <source>
        <dbReference type="ARBA" id="ARBA00022777"/>
    </source>
</evidence>
<evidence type="ECO:0000256" key="3">
    <source>
        <dbReference type="ARBA" id="ARBA00012425"/>
    </source>
</evidence>